<dbReference type="OrthoDB" id="6431883at2759"/>
<evidence type="ECO:0000313" key="2">
    <source>
        <dbReference type="Proteomes" id="UP000801492"/>
    </source>
</evidence>
<protein>
    <recommendedName>
        <fullName evidence="3">Reverse transcriptase</fullName>
    </recommendedName>
</protein>
<dbReference type="EMBL" id="VTPC01002285">
    <property type="protein sequence ID" value="KAF2900297.1"/>
    <property type="molecule type" value="Genomic_DNA"/>
</dbReference>
<keyword evidence="2" id="KW-1185">Reference proteome</keyword>
<accession>A0A8K0GFY0</accession>
<proteinExistence type="predicted"/>
<sequence length="248" mass="28544">MRGVASVRPYDIQDEKAVEIVNTLFDTGRSRRRANIERQPEVELFTRDELQTAARTIKNRKAAGPDGIPPEVIKEVAKTQPEWLLGVFNELLRKQTFPRSWKVARVVLILKQGKDLEQARSIPMNMSSTPKKSKTYHFNEEWERNYFFTMVNDNCCSLICLTSIAIAKNFLALRNKYQTDNPPNSKLRKRKIRDLKTQLTNQQNVFKTPMLKSQAVTTASFKVSYLLAKKCKPSSDGEFVKETLQISD</sequence>
<dbReference type="Proteomes" id="UP000801492">
    <property type="component" value="Unassembled WGS sequence"/>
</dbReference>
<evidence type="ECO:0000313" key="1">
    <source>
        <dbReference type="EMBL" id="KAF2900297.1"/>
    </source>
</evidence>
<evidence type="ECO:0008006" key="3">
    <source>
        <dbReference type="Google" id="ProtNLM"/>
    </source>
</evidence>
<dbReference type="PANTHER" id="PTHR19446">
    <property type="entry name" value="REVERSE TRANSCRIPTASES"/>
    <property type="match status" value="1"/>
</dbReference>
<dbReference type="AlphaFoldDB" id="A0A8K0GFY0"/>
<comment type="caution">
    <text evidence="1">The sequence shown here is derived from an EMBL/GenBank/DDBJ whole genome shotgun (WGS) entry which is preliminary data.</text>
</comment>
<name>A0A8K0GFY0_IGNLU</name>
<reference evidence="1" key="1">
    <citation type="submission" date="2019-08" db="EMBL/GenBank/DDBJ databases">
        <title>The genome of the North American firefly Photinus pyralis.</title>
        <authorList>
            <consortium name="Photinus pyralis genome working group"/>
            <person name="Fallon T.R."/>
            <person name="Sander Lower S.E."/>
            <person name="Weng J.-K."/>
        </authorList>
    </citation>
    <scope>NUCLEOTIDE SEQUENCE</scope>
    <source>
        <strain evidence="1">TRF0915ILg1</strain>
        <tissue evidence="1">Whole body</tissue>
    </source>
</reference>
<organism evidence="1 2">
    <name type="scientific">Ignelater luminosus</name>
    <name type="common">Cucubano</name>
    <name type="synonym">Pyrophorus luminosus</name>
    <dbReference type="NCBI Taxonomy" id="2038154"/>
    <lineage>
        <taxon>Eukaryota</taxon>
        <taxon>Metazoa</taxon>
        <taxon>Ecdysozoa</taxon>
        <taxon>Arthropoda</taxon>
        <taxon>Hexapoda</taxon>
        <taxon>Insecta</taxon>
        <taxon>Pterygota</taxon>
        <taxon>Neoptera</taxon>
        <taxon>Endopterygota</taxon>
        <taxon>Coleoptera</taxon>
        <taxon>Polyphaga</taxon>
        <taxon>Elateriformia</taxon>
        <taxon>Elateroidea</taxon>
        <taxon>Elateridae</taxon>
        <taxon>Agrypninae</taxon>
        <taxon>Pyrophorini</taxon>
        <taxon>Ignelater</taxon>
    </lineage>
</organism>
<gene>
    <name evidence="1" type="ORF">ILUMI_05883</name>
</gene>